<dbReference type="KEGG" id="nvi:100680152"/>
<dbReference type="Pfam" id="PF19431">
    <property type="entry name" value="MEKK4_N"/>
    <property type="match status" value="1"/>
</dbReference>
<sequence>MTDRQSNSKSPNRHDSISALDLIDSFDEEHDDSQNWNLLQKVHETFSQQKHGKFRHSRRQRKKKKELENCSQIKHRSTLDAVIFNEMCDKADKDCENEVKEETVKEGNRKSKRSFKLLRTNERDSKHDVAGVNYYETNNKHCCLLPKNIKVETRNRFRCLLSKPVDDEKKKNNIPPAQVSVGAACSDDYTYDEPTSPISKSLKERETFHDTFSFLIRLGSTDKDRFCQRQISQEETRWQNELKDLIWLELQAYRADMTPMAMDEYLCKQREAVGALLQEIMAYRFDAATMLTNETSKLNSSGGKIDVQLCGGCLSMYCQDCTCAQSEALKQVENLLTRLEAAEALFPSLQAFSLQYPMYRSSNFTGRIKAMCLWYNMTKNHRLKLIILGRLLTLLHRNKKLDDCSLLDCTFGRALGCESDRDVQVLIIADIALLFLLRVSYTARCIRSSIRSVNNLLSAPLLQQD</sequence>
<dbReference type="RefSeq" id="XP_031784189.1">
    <property type="nucleotide sequence ID" value="XM_031928329.1"/>
</dbReference>
<feature type="region of interest" description="Disordered" evidence="1">
    <location>
        <begin position="47"/>
        <end position="67"/>
    </location>
</feature>
<protein>
    <recommendedName>
        <fullName evidence="2">Mitogen-activated protein kinase kinase kinase N-terminal domain-containing protein</fullName>
    </recommendedName>
</protein>
<accession>A0A7M7QEE8</accession>
<dbReference type="GO" id="GO:0000165">
    <property type="term" value="P:MAPK cascade"/>
    <property type="evidence" value="ECO:0007669"/>
    <property type="project" value="InterPro"/>
</dbReference>
<keyword evidence="4" id="KW-1185">Reference proteome</keyword>
<proteinExistence type="predicted"/>
<feature type="domain" description="Mitogen-activated protein kinase kinase kinase N-terminal" evidence="2">
    <location>
        <begin position="57"/>
        <end position="394"/>
    </location>
</feature>
<organism evidence="3 4">
    <name type="scientific">Nasonia vitripennis</name>
    <name type="common">Parasitic wasp</name>
    <dbReference type="NCBI Taxonomy" id="7425"/>
    <lineage>
        <taxon>Eukaryota</taxon>
        <taxon>Metazoa</taxon>
        <taxon>Ecdysozoa</taxon>
        <taxon>Arthropoda</taxon>
        <taxon>Hexapoda</taxon>
        <taxon>Insecta</taxon>
        <taxon>Pterygota</taxon>
        <taxon>Neoptera</taxon>
        <taxon>Endopterygota</taxon>
        <taxon>Hymenoptera</taxon>
        <taxon>Apocrita</taxon>
        <taxon>Proctotrupomorpha</taxon>
        <taxon>Chalcidoidea</taxon>
        <taxon>Pteromalidae</taxon>
        <taxon>Pteromalinae</taxon>
        <taxon>Nasonia</taxon>
    </lineage>
</organism>
<dbReference type="OrthoDB" id="1043025at2759"/>
<dbReference type="InParanoid" id="A0A7M7QEE8"/>
<dbReference type="EnsemblMetazoa" id="XM_031928329">
    <property type="protein sequence ID" value="XP_031784189"/>
    <property type="gene ID" value="LOC100680152"/>
</dbReference>
<feature type="compositionally biased region" description="Basic residues" evidence="1">
    <location>
        <begin position="50"/>
        <end position="64"/>
    </location>
</feature>
<name>A0A7M7QEE8_NASVI</name>
<reference evidence="3" key="1">
    <citation type="submission" date="2021-01" db="UniProtKB">
        <authorList>
            <consortium name="EnsemblMetazoa"/>
        </authorList>
    </citation>
    <scope>IDENTIFICATION</scope>
</reference>
<evidence type="ECO:0000259" key="2">
    <source>
        <dbReference type="Pfam" id="PF19431"/>
    </source>
</evidence>
<dbReference type="GeneID" id="100680152"/>
<dbReference type="AlphaFoldDB" id="A0A7M7QEE8"/>
<evidence type="ECO:0000313" key="3">
    <source>
        <dbReference type="EnsemblMetazoa" id="XP_031784189"/>
    </source>
</evidence>
<dbReference type="InterPro" id="IPR045801">
    <property type="entry name" value="MEKK4_N"/>
</dbReference>
<evidence type="ECO:0000256" key="1">
    <source>
        <dbReference type="SAM" id="MobiDB-lite"/>
    </source>
</evidence>
<evidence type="ECO:0000313" key="4">
    <source>
        <dbReference type="Proteomes" id="UP000002358"/>
    </source>
</evidence>
<dbReference type="Proteomes" id="UP000002358">
    <property type="component" value="Unassembled WGS sequence"/>
</dbReference>